<evidence type="ECO:0000313" key="13">
    <source>
        <dbReference type="EMBL" id="SBW02012.1"/>
    </source>
</evidence>
<dbReference type="GO" id="GO:0022857">
    <property type="term" value="F:transmembrane transporter activity"/>
    <property type="evidence" value="ECO:0007669"/>
    <property type="project" value="InterPro"/>
</dbReference>
<feature type="transmembrane region" description="Helical" evidence="11">
    <location>
        <begin position="140"/>
        <end position="160"/>
    </location>
</feature>
<keyword evidence="5" id="KW-0441">Lipid A biosynthesis</keyword>
<feature type="transmembrane region" description="Helical" evidence="11">
    <location>
        <begin position="89"/>
        <end position="109"/>
    </location>
</feature>
<dbReference type="PANTHER" id="PTHR30561:SF9">
    <property type="entry name" value="4-AMINO-4-DEOXY-L-ARABINOSE-PHOSPHOUNDECAPRENOL FLIPPASE SUBUNIT ARNF-RELATED"/>
    <property type="match status" value="1"/>
</dbReference>
<evidence type="ECO:0000259" key="12">
    <source>
        <dbReference type="Pfam" id="PF00892"/>
    </source>
</evidence>
<evidence type="ECO:0000256" key="6">
    <source>
        <dbReference type="ARBA" id="ARBA00022692"/>
    </source>
</evidence>
<keyword evidence="2" id="KW-1003">Cell membrane</keyword>
<reference evidence="13" key="1">
    <citation type="submission" date="2016-04" db="EMBL/GenBank/DDBJ databases">
        <authorList>
            <person name="Evans L.H."/>
            <person name="Alamgir A."/>
            <person name="Owens N."/>
            <person name="Weber N.D."/>
            <person name="Virtaneva K."/>
            <person name="Barbian K."/>
            <person name="Babar A."/>
            <person name="Rosenke K."/>
        </authorList>
    </citation>
    <scope>NUCLEOTIDE SEQUENCE</scope>
    <source>
        <strain evidence="13">92-2</strain>
    </source>
</reference>
<evidence type="ECO:0000256" key="1">
    <source>
        <dbReference type="ARBA" id="ARBA00004651"/>
    </source>
</evidence>
<dbReference type="GO" id="GO:0009103">
    <property type="term" value="P:lipopolysaccharide biosynthetic process"/>
    <property type="evidence" value="ECO:0007669"/>
    <property type="project" value="UniProtKB-KW"/>
</dbReference>
<evidence type="ECO:0000256" key="3">
    <source>
        <dbReference type="ARBA" id="ARBA00022516"/>
    </source>
</evidence>
<keyword evidence="6 11" id="KW-0812">Transmembrane</keyword>
<accession>A0A212JRF8</accession>
<evidence type="ECO:0000256" key="8">
    <source>
        <dbReference type="ARBA" id="ARBA00022989"/>
    </source>
</evidence>
<evidence type="ECO:0000256" key="4">
    <source>
        <dbReference type="ARBA" id="ARBA00022519"/>
    </source>
</evidence>
<sequence>MPMSPSILLAILFAAFLHALWNIIVKSGSNKLFETGLNALGACAGALCLLPFLPPLPQAAWPYLGMSCLCHLGYYICISAAYERVDMSFAYTVMRGCAPLLTSLALLAFGVNMSAGAWCGVLTLCAGILCLATDNMRRGYGWSEVFISLRTSCVIMGYTLADGLGARESGNAATYTTWIFLINALPVHVYILWRHGWSYVSYARKRLAVGTFGGLASMGSYGIALWAMTLAPIAVVAALRETSVIFGMLLAMWLLHERFTPLRGFSVLLVVGGAALLKLA</sequence>
<dbReference type="PANTHER" id="PTHR30561">
    <property type="entry name" value="SMR FAMILY PROTON-DEPENDENT DRUG EFFLUX TRANSPORTER SUGE"/>
    <property type="match status" value="1"/>
</dbReference>
<keyword evidence="7" id="KW-0448">Lipopolysaccharide biosynthesis</keyword>
<keyword evidence="3" id="KW-0444">Lipid biosynthesis</keyword>
<feature type="transmembrane region" description="Helical" evidence="11">
    <location>
        <begin position="6"/>
        <end position="25"/>
    </location>
</feature>
<feature type="transmembrane region" description="Helical" evidence="11">
    <location>
        <begin position="37"/>
        <end position="54"/>
    </location>
</feature>
<feature type="transmembrane region" description="Helical" evidence="11">
    <location>
        <begin position="60"/>
        <end position="82"/>
    </location>
</feature>
<dbReference type="InterPro" id="IPR037185">
    <property type="entry name" value="EmrE-like"/>
</dbReference>
<dbReference type="InterPro" id="IPR000620">
    <property type="entry name" value="EamA_dom"/>
</dbReference>
<dbReference type="Gene3D" id="1.10.3730.20">
    <property type="match status" value="2"/>
</dbReference>
<evidence type="ECO:0000256" key="10">
    <source>
        <dbReference type="ARBA" id="ARBA00023136"/>
    </source>
</evidence>
<comment type="subcellular location">
    <subcellularLocation>
        <location evidence="1">Cell membrane</location>
        <topology evidence="1">Multi-pass membrane protein</topology>
    </subcellularLocation>
</comment>
<feature type="transmembrane region" description="Helical" evidence="11">
    <location>
        <begin position="205"/>
        <end position="227"/>
    </location>
</feature>
<dbReference type="EMBL" id="FLUP01000001">
    <property type="protein sequence ID" value="SBW02012.1"/>
    <property type="molecule type" value="Genomic_DNA"/>
</dbReference>
<evidence type="ECO:0000256" key="5">
    <source>
        <dbReference type="ARBA" id="ARBA00022556"/>
    </source>
</evidence>
<evidence type="ECO:0000256" key="11">
    <source>
        <dbReference type="SAM" id="Phobius"/>
    </source>
</evidence>
<evidence type="ECO:0000256" key="7">
    <source>
        <dbReference type="ARBA" id="ARBA00022985"/>
    </source>
</evidence>
<evidence type="ECO:0000256" key="2">
    <source>
        <dbReference type="ARBA" id="ARBA00022475"/>
    </source>
</evidence>
<proteinExistence type="predicted"/>
<dbReference type="AlphaFoldDB" id="A0A212JRF8"/>
<organism evidence="13">
    <name type="scientific">uncultured Desulfovibrio sp</name>
    <dbReference type="NCBI Taxonomy" id="167968"/>
    <lineage>
        <taxon>Bacteria</taxon>
        <taxon>Pseudomonadati</taxon>
        <taxon>Thermodesulfobacteriota</taxon>
        <taxon>Desulfovibrionia</taxon>
        <taxon>Desulfovibrionales</taxon>
        <taxon>Desulfovibrionaceae</taxon>
        <taxon>Desulfovibrio</taxon>
        <taxon>environmental samples</taxon>
    </lineage>
</organism>
<keyword evidence="9" id="KW-0443">Lipid metabolism</keyword>
<feature type="transmembrane region" description="Helical" evidence="11">
    <location>
        <begin position="115"/>
        <end position="133"/>
    </location>
</feature>
<protein>
    <recommendedName>
        <fullName evidence="12">EamA domain-containing protein</fullName>
    </recommendedName>
</protein>
<name>A0A212JRF8_9BACT</name>
<dbReference type="GO" id="GO:0009245">
    <property type="term" value="P:lipid A biosynthetic process"/>
    <property type="evidence" value="ECO:0007669"/>
    <property type="project" value="UniProtKB-KW"/>
</dbReference>
<dbReference type="GO" id="GO:0005886">
    <property type="term" value="C:plasma membrane"/>
    <property type="evidence" value="ECO:0007669"/>
    <property type="project" value="UniProtKB-SubCell"/>
</dbReference>
<feature type="transmembrane region" description="Helical" evidence="11">
    <location>
        <begin position="233"/>
        <end position="255"/>
    </location>
</feature>
<dbReference type="SUPFAM" id="SSF103481">
    <property type="entry name" value="Multidrug resistance efflux transporter EmrE"/>
    <property type="match status" value="2"/>
</dbReference>
<feature type="domain" description="EamA" evidence="12">
    <location>
        <begin position="153"/>
        <end position="277"/>
    </location>
</feature>
<keyword evidence="8 11" id="KW-1133">Transmembrane helix</keyword>
<keyword evidence="4" id="KW-0997">Cell inner membrane</keyword>
<keyword evidence="10 11" id="KW-0472">Membrane</keyword>
<gene>
    <name evidence="13" type="ORF">KM92DES2_11592</name>
</gene>
<dbReference type="InterPro" id="IPR000390">
    <property type="entry name" value="Small_drug/metabolite_transptr"/>
</dbReference>
<dbReference type="Pfam" id="PF00892">
    <property type="entry name" value="EamA"/>
    <property type="match status" value="1"/>
</dbReference>
<feature type="transmembrane region" description="Helical" evidence="11">
    <location>
        <begin position="172"/>
        <end position="193"/>
    </location>
</feature>
<evidence type="ECO:0000256" key="9">
    <source>
        <dbReference type="ARBA" id="ARBA00023098"/>
    </source>
</evidence>